<keyword evidence="2 4" id="KW-0238">DNA-binding</keyword>
<dbReference type="InterPro" id="IPR011075">
    <property type="entry name" value="TetR_C"/>
</dbReference>
<dbReference type="PANTHER" id="PTHR47506:SF3">
    <property type="entry name" value="HTH-TYPE TRANSCRIPTIONAL REGULATOR LMRA"/>
    <property type="match status" value="1"/>
</dbReference>
<keyword evidence="7" id="KW-1185">Reference proteome</keyword>
<evidence type="ECO:0000256" key="4">
    <source>
        <dbReference type="PROSITE-ProRule" id="PRU00335"/>
    </source>
</evidence>
<comment type="caution">
    <text evidence="6">The sequence shown here is derived from an EMBL/GenBank/DDBJ whole genome shotgun (WGS) entry which is preliminary data.</text>
</comment>
<sequence length="200" mass="21931">MVKGENTRKHIIAKSAELFNQKGYAGSSLSDITALTGIKKGGIYRYFNSKDEIAVEAYRYAGSIVGHKIKAALDKESTAMGKLLVYLQVYENVVEAPPFIGGCPLLNLATESDDSHPVLREVARRGLESTLGIMKRIISEGVQSGEFKENLDIDALATFTLSVMQGGIMISKLEGNNRHVQMNIESLTAYLKGMCLRNKE</sequence>
<dbReference type="InterPro" id="IPR001647">
    <property type="entry name" value="HTH_TetR"/>
</dbReference>
<evidence type="ECO:0000256" key="3">
    <source>
        <dbReference type="ARBA" id="ARBA00023163"/>
    </source>
</evidence>
<accession>A0A7X3FJ92</accession>
<proteinExistence type="predicted"/>
<name>A0A7X3FJ92_9BACL</name>
<reference evidence="6 7" key="1">
    <citation type="journal article" date="2019" name="Microorganisms">
        <title>Paenibacillus lutrae sp. nov., A Chitinolytic Species Isolated from A River Otter in Castril Natural Park, Granada, Spain.</title>
        <authorList>
            <person name="Rodriguez M."/>
            <person name="Reina J.C."/>
            <person name="Bejar V."/>
            <person name="Llamas I."/>
        </authorList>
    </citation>
    <scope>NUCLEOTIDE SEQUENCE [LARGE SCALE GENOMIC DNA]</scope>
    <source>
        <strain evidence="6 7">N10</strain>
    </source>
</reference>
<gene>
    <name evidence="6" type="ORF">EDM21_14335</name>
</gene>
<evidence type="ECO:0000256" key="2">
    <source>
        <dbReference type="ARBA" id="ARBA00023125"/>
    </source>
</evidence>
<organism evidence="6 7">
    <name type="scientific">Paenibacillus lutrae</name>
    <dbReference type="NCBI Taxonomy" id="2078573"/>
    <lineage>
        <taxon>Bacteria</taxon>
        <taxon>Bacillati</taxon>
        <taxon>Bacillota</taxon>
        <taxon>Bacilli</taxon>
        <taxon>Bacillales</taxon>
        <taxon>Paenibacillaceae</taxon>
        <taxon>Paenibacillus</taxon>
    </lineage>
</organism>
<dbReference type="GO" id="GO:0003677">
    <property type="term" value="F:DNA binding"/>
    <property type="evidence" value="ECO:0007669"/>
    <property type="project" value="UniProtKB-UniRule"/>
</dbReference>
<protein>
    <submittedName>
        <fullName evidence="6">TetR family transcriptional regulator</fullName>
    </submittedName>
</protein>
<dbReference type="Pfam" id="PF00440">
    <property type="entry name" value="TetR_N"/>
    <property type="match status" value="1"/>
</dbReference>
<dbReference type="InterPro" id="IPR009057">
    <property type="entry name" value="Homeodomain-like_sf"/>
</dbReference>
<dbReference type="InterPro" id="IPR036271">
    <property type="entry name" value="Tet_transcr_reg_TetR-rel_C_sf"/>
</dbReference>
<dbReference type="Gene3D" id="1.10.357.10">
    <property type="entry name" value="Tetracycline Repressor, domain 2"/>
    <property type="match status" value="1"/>
</dbReference>
<dbReference type="PRINTS" id="PR00455">
    <property type="entry name" value="HTHTETR"/>
</dbReference>
<dbReference type="Pfam" id="PF16925">
    <property type="entry name" value="TetR_C_13"/>
    <property type="match status" value="1"/>
</dbReference>
<evidence type="ECO:0000313" key="6">
    <source>
        <dbReference type="EMBL" id="MVP00686.1"/>
    </source>
</evidence>
<evidence type="ECO:0000313" key="7">
    <source>
        <dbReference type="Proteomes" id="UP000490800"/>
    </source>
</evidence>
<dbReference type="PROSITE" id="PS50977">
    <property type="entry name" value="HTH_TETR_2"/>
    <property type="match status" value="1"/>
</dbReference>
<dbReference type="SUPFAM" id="SSF48498">
    <property type="entry name" value="Tetracyclin repressor-like, C-terminal domain"/>
    <property type="match status" value="1"/>
</dbReference>
<keyword evidence="1" id="KW-0805">Transcription regulation</keyword>
<dbReference type="AlphaFoldDB" id="A0A7X3FJ92"/>
<evidence type="ECO:0000256" key="1">
    <source>
        <dbReference type="ARBA" id="ARBA00023015"/>
    </source>
</evidence>
<feature type="domain" description="HTH tetR-type" evidence="5">
    <location>
        <begin position="5"/>
        <end position="65"/>
    </location>
</feature>
<evidence type="ECO:0000259" key="5">
    <source>
        <dbReference type="PROSITE" id="PS50977"/>
    </source>
</evidence>
<dbReference type="PANTHER" id="PTHR47506">
    <property type="entry name" value="TRANSCRIPTIONAL REGULATORY PROTEIN"/>
    <property type="match status" value="1"/>
</dbReference>
<dbReference type="Proteomes" id="UP000490800">
    <property type="component" value="Unassembled WGS sequence"/>
</dbReference>
<feature type="DNA-binding region" description="H-T-H motif" evidence="4">
    <location>
        <begin position="28"/>
        <end position="47"/>
    </location>
</feature>
<keyword evidence="3" id="KW-0804">Transcription</keyword>
<dbReference type="SUPFAM" id="SSF46689">
    <property type="entry name" value="Homeodomain-like"/>
    <property type="match status" value="1"/>
</dbReference>
<dbReference type="EMBL" id="RHLK01000007">
    <property type="protein sequence ID" value="MVP00686.1"/>
    <property type="molecule type" value="Genomic_DNA"/>
</dbReference>